<proteinExistence type="predicted"/>
<accession>A0A3S3CXP9</accession>
<sequence>MTLFVDSDALDRIASTLAAAGSEIDGVATSAPSGVDAGDATAALLGILAKLTENAAQLVDALTAASVAVAQANARYREQDVASADAMIAAWAE</sequence>
<dbReference type="AlphaFoldDB" id="A0A3S3CXP9"/>
<gene>
    <name evidence="1" type="ORF">EGT67_17670</name>
</gene>
<dbReference type="RefSeq" id="WP_127917394.1">
    <property type="nucleotide sequence ID" value="NZ_RKLP01000009.1"/>
</dbReference>
<reference evidence="1 2" key="1">
    <citation type="submission" date="2018-11" db="EMBL/GenBank/DDBJ databases">
        <title>Rhodococcus spongicola sp. nov. and Rhodococcus xishaensis sp. nov. from marine sponges.</title>
        <authorList>
            <person name="Li L."/>
            <person name="Lin H.W."/>
        </authorList>
    </citation>
    <scope>NUCLEOTIDE SEQUENCE [LARGE SCALE GENOMIC DNA]</scope>
    <source>
        <strain evidence="1 2">CCTCC AB2014297</strain>
    </source>
</reference>
<keyword evidence="2" id="KW-1185">Reference proteome</keyword>
<protein>
    <submittedName>
        <fullName evidence="1">Uncharacterized protein</fullName>
    </submittedName>
</protein>
<dbReference type="SUPFAM" id="SSF140453">
    <property type="entry name" value="EsxAB dimer-like"/>
    <property type="match status" value="1"/>
</dbReference>
<name>A0A3S3CXP9_9NOCA</name>
<dbReference type="Gene3D" id="1.10.287.1060">
    <property type="entry name" value="ESAT-6-like"/>
    <property type="match status" value="1"/>
</dbReference>
<comment type="caution">
    <text evidence="1">The sequence shown here is derived from an EMBL/GenBank/DDBJ whole genome shotgun (WGS) entry which is preliminary data.</text>
</comment>
<dbReference type="OrthoDB" id="4467263at2"/>
<evidence type="ECO:0000313" key="2">
    <source>
        <dbReference type="Proteomes" id="UP000286208"/>
    </source>
</evidence>
<evidence type="ECO:0000313" key="1">
    <source>
        <dbReference type="EMBL" id="RVW08233.1"/>
    </source>
</evidence>
<dbReference type="EMBL" id="RKLP01000009">
    <property type="protein sequence ID" value="RVW08233.1"/>
    <property type="molecule type" value="Genomic_DNA"/>
</dbReference>
<dbReference type="Proteomes" id="UP000286208">
    <property type="component" value="Unassembled WGS sequence"/>
</dbReference>
<organism evidence="1 2">
    <name type="scientific">Prescottella agglutinans</name>
    <dbReference type="NCBI Taxonomy" id="1644129"/>
    <lineage>
        <taxon>Bacteria</taxon>
        <taxon>Bacillati</taxon>
        <taxon>Actinomycetota</taxon>
        <taxon>Actinomycetes</taxon>
        <taxon>Mycobacteriales</taxon>
        <taxon>Nocardiaceae</taxon>
        <taxon>Prescottella</taxon>
    </lineage>
</organism>
<dbReference type="InterPro" id="IPR036689">
    <property type="entry name" value="ESAT-6-like_sf"/>
</dbReference>